<accession>B0DCF5</accession>
<dbReference type="HOGENOM" id="CLU_829155_0_0_1"/>
<feature type="region of interest" description="Disordered" evidence="2">
    <location>
        <begin position="1"/>
        <end position="46"/>
    </location>
</feature>
<proteinExistence type="predicted"/>
<sequence length="335" mass="37088">MLSWSGFAANASKSSDSPKGLTSTRGRRHGDTADQAPLAQLSKIGVDSGRAPEAEARHYAIAEAGNSGKGPAGVVRSEEEGPIALRDHQVHRLLEENRSLKDELEDVKAQLADAKSFLEAKRKELKGAQVFLNPADTLSTTDVVQRVITLNEEIFQAAALLGEMLQIPEHEELNPLLVQVVLQIAITTWCSQLLAEGIRKRTLTNHSAFIHVVKSRFWDKPSQGFGAYRASLINCRIGYVPSWCCSELIASHAWTILVGKQFADINAFFRYIIHSKGESSGFSSVCFEDDSTFFFELSVRSSKRFFQDAGRQRRAKSEDLIGEGNQVVRGFFPLY</sequence>
<dbReference type="RefSeq" id="XP_001881511.1">
    <property type="nucleotide sequence ID" value="XM_001881476.1"/>
</dbReference>
<organism evidence="4">
    <name type="scientific">Laccaria bicolor (strain S238N-H82 / ATCC MYA-4686)</name>
    <name type="common">Bicoloured deceiver</name>
    <name type="synonym">Laccaria laccata var. bicolor</name>
    <dbReference type="NCBI Taxonomy" id="486041"/>
    <lineage>
        <taxon>Eukaryota</taxon>
        <taxon>Fungi</taxon>
        <taxon>Dikarya</taxon>
        <taxon>Basidiomycota</taxon>
        <taxon>Agaricomycotina</taxon>
        <taxon>Agaricomycetes</taxon>
        <taxon>Agaricomycetidae</taxon>
        <taxon>Agaricales</taxon>
        <taxon>Agaricineae</taxon>
        <taxon>Hydnangiaceae</taxon>
        <taxon>Laccaria</taxon>
    </lineage>
</organism>
<dbReference type="EMBL" id="DS547103">
    <property type="protein sequence ID" value="EDR07722.1"/>
    <property type="molecule type" value="Genomic_DNA"/>
</dbReference>
<evidence type="ECO:0000256" key="1">
    <source>
        <dbReference type="SAM" id="Coils"/>
    </source>
</evidence>
<dbReference type="KEGG" id="lbc:LACBIDRAFT_327657"/>
<dbReference type="AlphaFoldDB" id="B0DCF5"/>
<feature type="coiled-coil region" evidence="1">
    <location>
        <begin position="90"/>
        <end position="128"/>
    </location>
</feature>
<feature type="compositionally biased region" description="Polar residues" evidence="2">
    <location>
        <begin position="11"/>
        <end position="24"/>
    </location>
</feature>
<keyword evidence="4" id="KW-1185">Reference proteome</keyword>
<evidence type="ECO:0000313" key="4">
    <source>
        <dbReference type="Proteomes" id="UP000001194"/>
    </source>
</evidence>
<dbReference type="InParanoid" id="B0DCF5"/>
<evidence type="ECO:0000256" key="2">
    <source>
        <dbReference type="SAM" id="MobiDB-lite"/>
    </source>
</evidence>
<keyword evidence="1" id="KW-0175">Coiled coil</keyword>
<reference evidence="3 4" key="1">
    <citation type="journal article" date="2008" name="Nature">
        <title>The genome of Laccaria bicolor provides insights into mycorrhizal symbiosis.</title>
        <authorList>
            <person name="Martin F."/>
            <person name="Aerts A."/>
            <person name="Ahren D."/>
            <person name="Brun A."/>
            <person name="Danchin E.G.J."/>
            <person name="Duchaussoy F."/>
            <person name="Gibon J."/>
            <person name="Kohler A."/>
            <person name="Lindquist E."/>
            <person name="Pereda V."/>
            <person name="Salamov A."/>
            <person name="Shapiro H.J."/>
            <person name="Wuyts J."/>
            <person name="Blaudez D."/>
            <person name="Buee M."/>
            <person name="Brokstein P."/>
            <person name="Canbaeck B."/>
            <person name="Cohen D."/>
            <person name="Courty P.E."/>
            <person name="Coutinho P.M."/>
            <person name="Delaruelle C."/>
            <person name="Detter J.C."/>
            <person name="Deveau A."/>
            <person name="DiFazio S."/>
            <person name="Duplessis S."/>
            <person name="Fraissinet-Tachet L."/>
            <person name="Lucic E."/>
            <person name="Frey-Klett P."/>
            <person name="Fourrey C."/>
            <person name="Feussner I."/>
            <person name="Gay G."/>
            <person name="Grimwood J."/>
            <person name="Hoegger P.J."/>
            <person name="Jain P."/>
            <person name="Kilaru S."/>
            <person name="Labbe J."/>
            <person name="Lin Y.C."/>
            <person name="Legue V."/>
            <person name="Le Tacon F."/>
            <person name="Marmeisse R."/>
            <person name="Melayah D."/>
            <person name="Montanini B."/>
            <person name="Muratet M."/>
            <person name="Nehls U."/>
            <person name="Niculita-Hirzel H."/>
            <person name="Oudot-Le Secq M.P."/>
            <person name="Peter M."/>
            <person name="Quesneville H."/>
            <person name="Rajashekar B."/>
            <person name="Reich M."/>
            <person name="Rouhier N."/>
            <person name="Schmutz J."/>
            <person name="Yin T."/>
            <person name="Chalot M."/>
            <person name="Henrissat B."/>
            <person name="Kuees U."/>
            <person name="Lucas S."/>
            <person name="Van de Peer Y."/>
            <person name="Podila G.K."/>
            <person name="Polle A."/>
            <person name="Pukkila P.J."/>
            <person name="Richardson P.M."/>
            <person name="Rouze P."/>
            <person name="Sanders I.R."/>
            <person name="Stajich J.E."/>
            <person name="Tunlid A."/>
            <person name="Tuskan G."/>
            <person name="Grigoriev I.V."/>
        </authorList>
    </citation>
    <scope>NUCLEOTIDE SEQUENCE [LARGE SCALE GENOMIC DNA]</scope>
    <source>
        <strain evidence="4">S238N-H82 / ATCC MYA-4686</strain>
    </source>
</reference>
<gene>
    <name evidence="3" type="ORF">LACBIDRAFT_327657</name>
</gene>
<name>B0DCF5_LACBS</name>
<dbReference type="OrthoDB" id="3222645at2759"/>
<protein>
    <submittedName>
        <fullName evidence="3">Predicted protein</fullName>
    </submittedName>
</protein>
<evidence type="ECO:0000313" key="3">
    <source>
        <dbReference type="EMBL" id="EDR07722.1"/>
    </source>
</evidence>
<dbReference type="GeneID" id="6077073"/>
<dbReference type="Proteomes" id="UP000001194">
    <property type="component" value="Unassembled WGS sequence"/>
</dbReference>